<dbReference type="EMBL" id="MWWQ01000006">
    <property type="protein sequence ID" value="OZG51952.1"/>
    <property type="molecule type" value="Genomic_DNA"/>
</dbReference>
<feature type="region of interest" description="Disordered" evidence="1">
    <location>
        <begin position="1"/>
        <end position="62"/>
    </location>
</feature>
<comment type="caution">
    <text evidence="3">The sequence shown here is derived from an EMBL/GenBank/DDBJ whole genome shotgun (WGS) entry which is preliminary data.</text>
</comment>
<reference evidence="3 4" key="1">
    <citation type="journal article" date="2017" name="BMC Genomics">
        <title>Comparative genomic and phylogenomic analyses of the Bifidobacteriaceae family.</title>
        <authorList>
            <person name="Lugli G.A."/>
            <person name="Milani C."/>
            <person name="Turroni F."/>
            <person name="Duranti S."/>
            <person name="Mancabelli L."/>
            <person name="Mangifesta M."/>
            <person name="Ferrario C."/>
            <person name="Modesto M."/>
            <person name="Mattarelli P."/>
            <person name="Jiri K."/>
            <person name="van Sinderen D."/>
            <person name="Ventura M."/>
        </authorList>
    </citation>
    <scope>NUCLEOTIDE SEQUENCE [LARGE SCALE GENOMIC DNA]</scope>
    <source>
        <strain evidence="3 4">DSM 24744</strain>
    </source>
</reference>
<keyword evidence="4" id="KW-1185">Reference proteome</keyword>
<feature type="compositionally biased region" description="Acidic residues" evidence="1">
    <location>
        <begin position="1"/>
        <end position="10"/>
    </location>
</feature>
<feature type="domain" description="N-acetyltransferase" evidence="2">
    <location>
        <begin position="68"/>
        <end position="231"/>
    </location>
</feature>
<dbReference type="OrthoDB" id="3173333at2"/>
<evidence type="ECO:0000256" key="1">
    <source>
        <dbReference type="SAM" id="MobiDB-lite"/>
    </source>
</evidence>
<feature type="compositionally biased region" description="Low complexity" evidence="1">
    <location>
        <begin position="26"/>
        <end position="42"/>
    </location>
</feature>
<dbReference type="InterPro" id="IPR016181">
    <property type="entry name" value="Acyl_CoA_acyltransferase"/>
</dbReference>
<dbReference type="RefSeq" id="WP_094691051.1">
    <property type="nucleotide sequence ID" value="NZ_MWWQ01000006.1"/>
</dbReference>
<protein>
    <submittedName>
        <fullName evidence="3">Phosphinothricin N-acetyltransferase</fullName>
    </submittedName>
</protein>
<accession>A0A261EYJ6</accession>
<keyword evidence="3" id="KW-0808">Transferase</keyword>
<name>A0A261EYJ6_9BIFI</name>
<dbReference type="PANTHER" id="PTHR43072:SF8">
    <property type="entry name" value="ACYLTRANSFERASE FABY-RELATED"/>
    <property type="match status" value="1"/>
</dbReference>
<dbReference type="PANTHER" id="PTHR43072">
    <property type="entry name" value="N-ACETYLTRANSFERASE"/>
    <property type="match status" value="1"/>
</dbReference>
<evidence type="ECO:0000259" key="2">
    <source>
        <dbReference type="PROSITE" id="PS51186"/>
    </source>
</evidence>
<proteinExistence type="predicted"/>
<sequence>MSSNDGDELNQTEGRRADASGAQNSAAHDAAPKAASEAAGNAEPKDVRNAEPDAAGSGARLPADTAAYEVRDARVGDMHSITSIYNQAIRQGDATSDVDERTFDQRIDWMGSHQPRSQYPVVVITCNGAVIGFGSLSRYRPRAGYDGVVELSYYIGQYWRGKGAGTVLVHWLLDAARSRGYRMAVSVVFTRNEGSTALMRKFGFTRFGVLPGGVVNDGVALDVAYWYKNLV</sequence>
<evidence type="ECO:0000313" key="4">
    <source>
        <dbReference type="Proteomes" id="UP000216454"/>
    </source>
</evidence>
<dbReference type="InterPro" id="IPR000182">
    <property type="entry name" value="GNAT_dom"/>
</dbReference>
<dbReference type="CDD" id="cd04301">
    <property type="entry name" value="NAT_SF"/>
    <property type="match status" value="1"/>
</dbReference>
<gene>
    <name evidence="3" type="ORF">PSSU_0735</name>
</gene>
<dbReference type="Gene3D" id="3.40.630.30">
    <property type="match status" value="1"/>
</dbReference>
<dbReference type="SUPFAM" id="SSF55729">
    <property type="entry name" value="Acyl-CoA N-acyltransferases (Nat)"/>
    <property type="match status" value="1"/>
</dbReference>
<dbReference type="PROSITE" id="PS51186">
    <property type="entry name" value="GNAT"/>
    <property type="match status" value="1"/>
</dbReference>
<dbReference type="GO" id="GO:0016747">
    <property type="term" value="F:acyltransferase activity, transferring groups other than amino-acyl groups"/>
    <property type="evidence" value="ECO:0007669"/>
    <property type="project" value="InterPro"/>
</dbReference>
<organism evidence="3 4">
    <name type="scientific">Pseudoscardovia suis</name>
    <dbReference type="NCBI Taxonomy" id="987063"/>
    <lineage>
        <taxon>Bacteria</taxon>
        <taxon>Bacillati</taxon>
        <taxon>Actinomycetota</taxon>
        <taxon>Actinomycetes</taxon>
        <taxon>Bifidobacteriales</taxon>
        <taxon>Bifidobacteriaceae</taxon>
        <taxon>Pseudoscardovia</taxon>
    </lineage>
</organism>
<dbReference type="Pfam" id="PF00583">
    <property type="entry name" value="Acetyltransf_1"/>
    <property type="match status" value="1"/>
</dbReference>
<dbReference type="Proteomes" id="UP000216454">
    <property type="component" value="Unassembled WGS sequence"/>
</dbReference>
<evidence type="ECO:0000313" key="3">
    <source>
        <dbReference type="EMBL" id="OZG51952.1"/>
    </source>
</evidence>
<dbReference type="AlphaFoldDB" id="A0A261EYJ6"/>